<evidence type="ECO:0000256" key="6">
    <source>
        <dbReference type="SAM" id="Phobius"/>
    </source>
</evidence>
<protein>
    <submittedName>
        <fullName evidence="7">Uncharacterized protein</fullName>
    </submittedName>
</protein>
<organism evidence="7 8">
    <name type="scientific">Rhodotorula mucilaginosa</name>
    <name type="common">Yeast</name>
    <name type="synonym">Rhodotorula rubra</name>
    <dbReference type="NCBI Taxonomy" id="5537"/>
    <lineage>
        <taxon>Eukaryota</taxon>
        <taxon>Fungi</taxon>
        <taxon>Dikarya</taxon>
        <taxon>Basidiomycota</taxon>
        <taxon>Pucciniomycotina</taxon>
        <taxon>Microbotryomycetes</taxon>
        <taxon>Sporidiobolales</taxon>
        <taxon>Sporidiobolaceae</taxon>
        <taxon>Rhodotorula</taxon>
    </lineage>
</organism>
<feature type="transmembrane region" description="Helical" evidence="6">
    <location>
        <begin position="128"/>
        <end position="149"/>
    </location>
</feature>
<evidence type="ECO:0000256" key="3">
    <source>
        <dbReference type="ARBA" id="ARBA00022989"/>
    </source>
</evidence>
<feature type="transmembrane region" description="Helical" evidence="6">
    <location>
        <begin position="49"/>
        <end position="70"/>
    </location>
</feature>
<accession>A0A9P7B2L8</accession>
<name>A0A9P7B2L8_RHOMI</name>
<dbReference type="Gene3D" id="1.20.1280.290">
    <property type="match status" value="1"/>
</dbReference>
<sequence>MVLLLVGRSSLGKRYRDRRHSWASDHSHSVTLVTKREARKRWWKEADSWPLNALVGGVLTIGTVLVWYVVDVRNRAKTPPLEPIKAPFDGISWAGWAIGFAGLLCYNIPRWYQIYKIRRNRSMENISLFMFAWLLAQNVTMLASILTVSHSPGAIFGQAPFIANAILALLADIVIIRLYRRYGDSGKFARSPPQVPEPTQAGLHSADSVYVLPEVDVGDSQEQIRGAYEKAVQLNVHQHLELLEEEWQRSLRQEEAFHANQALLPWIVRKEKNVSLDQRAYDELQTLRDLDAETSGHANKAERRDFMLFLDRTSAVRARLKILRGNRHRKMRSRQQRDAATQASSLSKPRWSRLSSHSDDSEADLFSDDVPATFLLPRMPRGGRSGSHGRRVFYPRRGVGTDHTAASEQNRT</sequence>
<keyword evidence="8" id="KW-1185">Reference proteome</keyword>
<keyword evidence="2 6" id="KW-0812">Transmembrane</keyword>
<gene>
    <name evidence="7" type="ORF">C6P46_000459</name>
</gene>
<dbReference type="EMBL" id="PUHQ01000104">
    <property type="protein sequence ID" value="KAG0656091.1"/>
    <property type="molecule type" value="Genomic_DNA"/>
</dbReference>
<dbReference type="InterPro" id="IPR006603">
    <property type="entry name" value="PQ-loop_rpt"/>
</dbReference>
<evidence type="ECO:0000256" key="1">
    <source>
        <dbReference type="ARBA" id="ARBA00004141"/>
    </source>
</evidence>
<reference evidence="7 8" key="1">
    <citation type="submission" date="2020-11" db="EMBL/GenBank/DDBJ databases">
        <title>Kefir isolates.</title>
        <authorList>
            <person name="Marcisauskas S."/>
            <person name="Kim Y."/>
            <person name="Blasche S."/>
        </authorList>
    </citation>
    <scope>NUCLEOTIDE SEQUENCE [LARGE SCALE GENOMIC DNA]</scope>
    <source>
        <strain evidence="7 8">KR</strain>
    </source>
</reference>
<dbReference type="Proteomes" id="UP000777482">
    <property type="component" value="Unassembled WGS sequence"/>
</dbReference>
<keyword evidence="3 6" id="KW-1133">Transmembrane helix</keyword>
<feature type="transmembrane region" description="Helical" evidence="6">
    <location>
        <begin position="90"/>
        <end position="108"/>
    </location>
</feature>
<dbReference type="OrthoDB" id="8048523at2759"/>
<dbReference type="GO" id="GO:0016020">
    <property type="term" value="C:membrane"/>
    <property type="evidence" value="ECO:0007669"/>
    <property type="project" value="UniProtKB-SubCell"/>
</dbReference>
<evidence type="ECO:0000256" key="2">
    <source>
        <dbReference type="ARBA" id="ARBA00022692"/>
    </source>
</evidence>
<feature type="compositionally biased region" description="Basic residues" evidence="5">
    <location>
        <begin position="324"/>
        <end position="334"/>
    </location>
</feature>
<dbReference type="Pfam" id="PF04193">
    <property type="entry name" value="PQ-loop"/>
    <property type="match status" value="1"/>
</dbReference>
<comment type="subcellular location">
    <subcellularLocation>
        <location evidence="1">Membrane</location>
        <topology evidence="1">Multi-pass membrane protein</topology>
    </subcellularLocation>
</comment>
<evidence type="ECO:0000313" key="7">
    <source>
        <dbReference type="EMBL" id="KAG0656091.1"/>
    </source>
</evidence>
<feature type="compositionally biased region" description="Polar residues" evidence="5">
    <location>
        <begin position="338"/>
        <end position="347"/>
    </location>
</feature>
<evidence type="ECO:0000256" key="5">
    <source>
        <dbReference type="SAM" id="MobiDB-lite"/>
    </source>
</evidence>
<comment type="caution">
    <text evidence="7">The sequence shown here is derived from an EMBL/GenBank/DDBJ whole genome shotgun (WGS) entry which is preliminary data.</text>
</comment>
<keyword evidence="4 6" id="KW-0472">Membrane</keyword>
<evidence type="ECO:0000313" key="8">
    <source>
        <dbReference type="Proteomes" id="UP000777482"/>
    </source>
</evidence>
<proteinExistence type="predicted"/>
<feature type="transmembrane region" description="Helical" evidence="6">
    <location>
        <begin position="161"/>
        <end position="179"/>
    </location>
</feature>
<feature type="region of interest" description="Disordered" evidence="5">
    <location>
        <begin position="324"/>
        <end position="412"/>
    </location>
</feature>
<evidence type="ECO:0000256" key="4">
    <source>
        <dbReference type="ARBA" id="ARBA00023136"/>
    </source>
</evidence>
<dbReference type="AlphaFoldDB" id="A0A9P7B2L8"/>